<proteinExistence type="predicted"/>
<keyword evidence="3" id="KW-1185">Reference proteome</keyword>
<sequence length="94" mass="11063">MEGGKYIQKPPKNKIAVLNPKPQHKKLFTPGQQATNHQEALTKTAQPIRHNHPQLTNYNINSTSSREERKKKKHLHRKQEPLPQHTKHIFFYIL</sequence>
<evidence type="ECO:0000313" key="3">
    <source>
        <dbReference type="Proteomes" id="UP000770717"/>
    </source>
</evidence>
<name>A0A8J6EJK3_ELECQ</name>
<dbReference type="AlphaFoldDB" id="A0A8J6EJK3"/>
<evidence type="ECO:0000256" key="1">
    <source>
        <dbReference type="SAM" id="MobiDB-lite"/>
    </source>
</evidence>
<gene>
    <name evidence="2" type="ORF">GDO78_019002</name>
</gene>
<protein>
    <submittedName>
        <fullName evidence="2">Uncharacterized protein</fullName>
    </submittedName>
</protein>
<organism evidence="2 3">
    <name type="scientific">Eleutherodactylus coqui</name>
    <name type="common">Puerto Rican coqui</name>
    <dbReference type="NCBI Taxonomy" id="57060"/>
    <lineage>
        <taxon>Eukaryota</taxon>
        <taxon>Metazoa</taxon>
        <taxon>Chordata</taxon>
        <taxon>Craniata</taxon>
        <taxon>Vertebrata</taxon>
        <taxon>Euteleostomi</taxon>
        <taxon>Amphibia</taxon>
        <taxon>Batrachia</taxon>
        <taxon>Anura</taxon>
        <taxon>Neobatrachia</taxon>
        <taxon>Hyloidea</taxon>
        <taxon>Eleutherodactylidae</taxon>
        <taxon>Eleutherodactylinae</taxon>
        <taxon>Eleutherodactylus</taxon>
        <taxon>Eleutherodactylus</taxon>
    </lineage>
</organism>
<dbReference type="EMBL" id="WNTK01000368">
    <property type="protein sequence ID" value="KAG9470054.1"/>
    <property type="molecule type" value="Genomic_DNA"/>
</dbReference>
<comment type="caution">
    <text evidence="2">The sequence shown here is derived from an EMBL/GenBank/DDBJ whole genome shotgun (WGS) entry which is preliminary data.</text>
</comment>
<dbReference type="Proteomes" id="UP000770717">
    <property type="component" value="Unassembled WGS sequence"/>
</dbReference>
<feature type="compositionally biased region" description="Polar residues" evidence="1">
    <location>
        <begin position="53"/>
        <end position="64"/>
    </location>
</feature>
<feature type="region of interest" description="Disordered" evidence="1">
    <location>
        <begin position="53"/>
        <end position="83"/>
    </location>
</feature>
<reference evidence="2" key="1">
    <citation type="thesis" date="2020" institute="ProQuest LLC" country="789 East Eisenhower Parkway, Ann Arbor, MI, USA">
        <title>Comparative Genomics and Chromosome Evolution.</title>
        <authorList>
            <person name="Mudd A.B."/>
        </authorList>
    </citation>
    <scope>NUCLEOTIDE SEQUENCE</scope>
    <source>
        <strain evidence="2">HN-11 Male</strain>
        <tissue evidence="2">Kidney and liver</tissue>
    </source>
</reference>
<accession>A0A8J6EJK3</accession>
<evidence type="ECO:0000313" key="2">
    <source>
        <dbReference type="EMBL" id="KAG9470054.1"/>
    </source>
</evidence>